<name>A0A6A3GTD3_9STRA</name>
<dbReference type="EMBL" id="QXFV01006856">
    <property type="protein sequence ID" value="KAE8960266.1"/>
    <property type="molecule type" value="Genomic_DNA"/>
</dbReference>
<evidence type="ECO:0000313" key="2">
    <source>
        <dbReference type="EMBL" id="KAE9261340.1"/>
    </source>
</evidence>
<comment type="caution">
    <text evidence="1">The sequence shown here is derived from an EMBL/GenBank/DDBJ whole genome shotgun (WGS) entry which is preliminary data.</text>
</comment>
<dbReference type="Proteomes" id="UP000434957">
    <property type="component" value="Unassembled WGS sequence"/>
</dbReference>
<dbReference type="Proteomes" id="UP000429607">
    <property type="component" value="Unassembled WGS sequence"/>
</dbReference>
<evidence type="ECO:0000313" key="4">
    <source>
        <dbReference type="Proteomes" id="UP000434957"/>
    </source>
</evidence>
<dbReference type="AlphaFoldDB" id="A0A6A3GTD3"/>
<organism evidence="1 3">
    <name type="scientific">Phytophthora rubi</name>
    <dbReference type="NCBI Taxonomy" id="129364"/>
    <lineage>
        <taxon>Eukaryota</taxon>
        <taxon>Sar</taxon>
        <taxon>Stramenopiles</taxon>
        <taxon>Oomycota</taxon>
        <taxon>Peronosporomycetes</taxon>
        <taxon>Peronosporales</taxon>
        <taxon>Peronosporaceae</taxon>
        <taxon>Phytophthora</taxon>
    </lineage>
</organism>
<feature type="non-terminal residue" evidence="1">
    <location>
        <position position="17"/>
    </location>
</feature>
<gene>
    <name evidence="1" type="ORF">PR001_g30436</name>
    <name evidence="2" type="ORF">PR003_g33969</name>
</gene>
<accession>A0A6A3GTD3</accession>
<evidence type="ECO:0000313" key="3">
    <source>
        <dbReference type="Proteomes" id="UP000429607"/>
    </source>
</evidence>
<sequence length="17" mass="2058">MGRKDKKQQQAKEEEKP</sequence>
<reference evidence="1 3" key="1">
    <citation type="submission" date="2018-09" db="EMBL/GenBank/DDBJ databases">
        <title>Genomic investigation of the strawberry pathogen Phytophthora fragariae indicates pathogenicity is determined by transcriptional variation in three key races.</title>
        <authorList>
            <person name="Adams T.M."/>
            <person name="Armitage A.D."/>
            <person name="Sobczyk M.K."/>
            <person name="Bates H.J."/>
            <person name="Dunwell J.M."/>
            <person name="Nellist C.F."/>
            <person name="Harrison R.J."/>
        </authorList>
    </citation>
    <scope>NUCLEOTIDE SEQUENCE [LARGE SCALE GENOMIC DNA]</scope>
    <source>
        <strain evidence="1 3">SCRP249</strain>
        <strain evidence="2 4">SCRP333</strain>
    </source>
</reference>
<dbReference type="EMBL" id="QXFT01010436">
    <property type="protein sequence ID" value="KAE9261340.1"/>
    <property type="molecule type" value="Genomic_DNA"/>
</dbReference>
<keyword evidence="4" id="KW-1185">Reference proteome</keyword>
<proteinExistence type="predicted"/>
<protein>
    <submittedName>
        <fullName evidence="1">Uncharacterized protein</fullName>
    </submittedName>
</protein>
<evidence type="ECO:0000313" key="1">
    <source>
        <dbReference type="EMBL" id="KAE8960266.1"/>
    </source>
</evidence>